<reference evidence="2 3" key="1">
    <citation type="journal article" date="2019" name="Commun. Biol.">
        <title>The bagworm genome reveals a unique fibroin gene that provides high tensile strength.</title>
        <authorList>
            <person name="Kono N."/>
            <person name="Nakamura H."/>
            <person name="Ohtoshi R."/>
            <person name="Tomita M."/>
            <person name="Numata K."/>
            <person name="Arakawa K."/>
        </authorList>
    </citation>
    <scope>NUCLEOTIDE SEQUENCE [LARGE SCALE GENOMIC DNA]</scope>
</reference>
<evidence type="ECO:0000313" key="2">
    <source>
        <dbReference type="EMBL" id="GBP32038.1"/>
    </source>
</evidence>
<organism evidence="2 3">
    <name type="scientific">Eumeta variegata</name>
    <name type="common">Bagworm moth</name>
    <name type="synonym">Eumeta japonica</name>
    <dbReference type="NCBI Taxonomy" id="151549"/>
    <lineage>
        <taxon>Eukaryota</taxon>
        <taxon>Metazoa</taxon>
        <taxon>Ecdysozoa</taxon>
        <taxon>Arthropoda</taxon>
        <taxon>Hexapoda</taxon>
        <taxon>Insecta</taxon>
        <taxon>Pterygota</taxon>
        <taxon>Neoptera</taxon>
        <taxon>Endopterygota</taxon>
        <taxon>Lepidoptera</taxon>
        <taxon>Glossata</taxon>
        <taxon>Ditrysia</taxon>
        <taxon>Tineoidea</taxon>
        <taxon>Psychidae</taxon>
        <taxon>Oiketicinae</taxon>
        <taxon>Eumeta</taxon>
    </lineage>
</organism>
<dbReference type="Proteomes" id="UP000299102">
    <property type="component" value="Unassembled WGS sequence"/>
</dbReference>
<evidence type="ECO:0000313" key="3">
    <source>
        <dbReference type="Proteomes" id="UP000299102"/>
    </source>
</evidence>
<protein>
    <submittedName>
        <fullName evidence="2">Uncharacterized protein</fullName>
    </submittedName>
</protein>
<feature type="region of interest" description="Disordered" evidence="1">
    <location>
        <begin position="70"/>
        <end position="89"/>
    </location>
</feature>
<accession>A0A4C1UZX8</accession>
<comment type="caution">
    <text evidence="2">The sequence shown here is derived from an EMBL/GenBank/DDBJ whole genome shotgun (WGS) entry which is preliminary data.</text>
</comment>
<feature type="region of interest" description="Disordered" evidence="1">
    <location>
        <begin position="1"/>
        <end position="38"/>
    </location>
</feature>
<gene>
    <name evidence="2" type="ORF">EVAR_21072_1</name>
</gene>
<evidence type="ECO:0000256" key="1">
    <source>
        <dbReference type="SAM" id="MobiDB-lite"/>
    </source>
</evidence>
<keyword evidence="3" id="KW-1185">Reference proteome</keyword>
<dbReference type="EMBL" id="BGZK01000254">
    <property type="protein sequence ID" value="GBP32038.1"/>
    <property type="molecule type" value="Genomic_DNA"/>
</dbReference>
<feature type="compositionally biased region" description="Basic and acidic residues" evidence="1">
    <location>
        <begin position="1"/>
        <end position="13"/>
    </location>
</feature>
<sequence>MSRERGVHADLTRSRGSRGEVSVSEGSGRDPDHGSMTDELLSQDILNHWYRASGSTLSPVGRGRCRCIGGGGRERAPPAHCPLGGLKSS</sequence>
<feature type="compositionally biased region" description="Basic and acidic residues" evidence="1">
    <location>
        <begin position="27"/>
        <end position="36"/>
    </location>
</feature>
<name>A0A4C1UZX8_EUMVA</name>
<dbReference type="AlphaFoldDB" id="A0A4C1UZX8"/>
<proteinExistence type="predicted"/>